<dbReference type="Gene3D" id="3.60.15.10">
    <property type="entry name" value="Ribonuclease Z/Hydroxyacylglutathione hydrolase-like"/>
    <property type="match status" value="1"/>
</dbReference>
<feature type="domain" description="Metallo-beta-lactamase" evidence="1">
    <location>
        <begin position="11"/>
        <end position="169"/>
    </location>
</feature>
<dbReference type="AlphaFoldDB" id="A0A6J4ME77"/>
<evidence type="ECO:0000313" key="2">
    <source>
        <dbReference type="EMBL" id="CAA9356189.1"/>
    </source>
</evidence>
<dbReference type="PANTHER" id="PTHR42951">
    <property type="entry name" value="METALLO-BETA-LACTAMASE DOMAIN-CONTAINING"/>
    <property type="match status" value="1"/>
</dbReference>
<feature type="non-terminal residue" evidence="2">
    <location>
        <position position="1"/>
    </location>
</feature>
<accession>A0A6J4ME77</accession>
<sequence length="188" mass="21157">RWHRWPLLWQLRNTRLVAHALTHAHPDHQGASHAVCTRFGVPFWSGAADASAVENGRTVDLLPDRLSNRVLNRLTAGPPHRVTRMLHEGDRVGDFTVIETPGHTPGHVSLWREADRTLILGDVLANNHPVTQVPGLIEPLVRFTLDPALNRRSARKVADLRPRLVCFGHGPPLRDTDHFRAFVDRLPD</sequence>
<proteinExistence type="predicted"/>
<organism evidence="2">
    <name type="scientific">uncultured Chloroflexia bacterium</name>
    <dbReference type="NCBI Taxonomy" id="1672391"/>
    <lineage>
        <taxon>Bacteria</taxon>
        <taxon>Bacillati</taxon>
        <taxon>Chloroflexota</taxon>
        <taxon>Chloroflexia</taxon>
        <taxon>environmental samples</taxon>
    </lineage>
</organism>
<dbReference type="PANTHER" id="PTHR42951:SF17">
    <property type="entry name" value="METALLO-BETA-LACTAMASE DOMAIN-CONTAINING PROTEIN"/>
    <property type="match status" value="1"/>
</dbReference>
<protein>
    <submittedName>
        <fullName evidence="2">Probable metallo-hydrolase YflN</fullName>
    </submittedName>
</protein>
<dbReference type="Pfam" id="PF00753">
    <property type="entry name" value="Lactamase_B"/>
    <property type="match status" value="1"/>
</dbReference>
<dbReference type="SMART" id="SM00849">
    <property type="entry name" value="Lactamase_B"/>
    <property type="match status" value="1"/>
</dbReference>
<name>A0A6J4ME77_9CHLR</name>
<keyword evidence="2" id="KW-0378">Hydrolase</keyword>
<dbReference type="SUPFAM" id="SSF56281">
    <property type="entry name" value="Metallo-hydrolase/oxidoreductase"/>
    <property type="match status" value="1"/>
</dbReference>
<evidence type="ECO:0000259" key="1">
    <source>
        <dbReference type="SMART" id="SM00849"/>
    </source>
</evidence>
<dbReference type="InterPro" id="IPR050855">
    <property type="entry name" value="NDM-1-like"/>
</dbReference>
<reference evidence="2" key="1">
    <citation type="submission" date="2020-02" db="EMBL/GenBank/DDBJ databases">
        <authorList>
            <person name="Meier V. D."/>
        </authorList>
    </citation>
    <scope>NUCLEOTIDE SEQUENCE</scope>
    <source>
        <strain evidence="2">AVDCRST_MAG93</strain>
    </source>
</reference>
<dbReference type="InterPro" id="IPR001279">
    <property type="entry name" value="Metallo-B-lactamas"/>
</dbReference>
<dbReference type="EMBL" id="CADCTR010002488">
    <property type="protein sequence ID" value="CAA9356189.1"/>
    <property type="molecule type" value="Genomic_DNA"/>
</dbReference>
<dbReference type="InterPro" id="IPR036866">
    <property type="entry name" value="RibonucZ/Hydroxyglut_hydro"/>
</dbReference>
<dbReference type="GO" id="GO:0016787">
    <property type="term" value="F:hydrolase activity"/>
    <property type="evidence" value="ECO:0007669"/>
    <property type="project" value="UniProtKB-KW"/>
</dbReference>
<gene>
    <name evidence="2" type="ORF">AVDCRST_MAG93-7370</name>
</gene>